<feature type="region of interest" description="Disordered" evidence="5">
    <location>
        <begin position="1"/>
        <end position="30"/>
    </location>
</feature>
<organism evidence="8 9">
    <name type="scientific">Porphyridium purpureum</name>
    <name type="common">Red alga</name>
    <name type="synonym">Porphyridium cruentum</name>
    <dbReference type="NCBI Taxonomy" id="35688"/>
    <lineage>
        <taxon>Eukaryota</taxon>
        <taxon>Rhodophyta</taxon>
        <taxon>Bangiophyceae</taxon>
        <taxon>Porphyridiales</taxon>
        <taxon>Porphyridiaceae</taxon>
        <taxon>Porphyridium</taxon>
    </lineage>
</organism>
<dbReference type="PANTHER" id="PTHR12911:SF8">
    <property type="entry name" value="KLAROID PROTEIN-RELATED"/>
    <property type="match status" value="1"/>
</dbReference>
<dbReference type="GO" id="GO:0043495">
    <property type="term" value="F:protein-membrane adaptor activity"/>
    <property type="evidence" value="ECO:0007669"/>
    <property type="project" value="TreeGrafter"/>
</dbReference>
<keyword evidence="4 6" id="KW-0472">Membrane</keyword>
<dbReference type="OrthoDB" id="342281at2759"/>
<dbReference type="Pfam" id="PF07738">
    <property type="entry name" value="Sad1_UNC"/>
    <property type="match status" value="2"/>
</dbReference>
<feature type="transmembrane region" description="Helical" evidence="6">
    <location>
        <begin position="156"/>
        <end position="177"/>
    </location>
</feature>
<dbReference type="EMBL" id="VRMN01000002">
    <property type="protein sequence ID" value="KAA8496689.1"/>
    <property type="molecule type" value="Genomic_DNA"/>
</dbReference>
<evidence type="ECO:0000256" key="3">
    <source>
        <dbReference type="ARBA" id="ARBA00022989"/>
    </source>
</evidence>
<comment type="caution">
    <text evidence="8">The sequence shown here is derived from an EMBL/GenBank/DDBJ whole genome shotgun (WGS) entry which is preliminary data.</text>
</comment>
<name>A0A5J4YYK3_PORPP</name>
<evidence type="ECO:0000313" key="9">
    <source>
        <dbReference type="Proteomes" id="UP000324585"/>
    </source>
</evidence>
<dbReference type="InterPro" id="IPR045119">
    <property type="entry name" value="SUN1-5"/>
</dbReference>
<dbReference type="GO" id="GO:0016020">
    <property type="term" value="C:membrane"/>
    <property type="evidence" value="ECO:0007669"/>
    <property type="project" value="UniProtKB-SubCell"/>
</dbReference>
<evidence type="ECO:0000256" key="1">
    <source>
        <dbReference type="ARBA" id="ARBA00004370"/>
    </source>
</evidence>
<dbReference type="PANTHER" id="PTHR12911">
    <property type="entry name" value="SAD1/UNC-84-LIKE PROTEIN-RELATED"/>
    <property type="match status" value="1"/>
</dbReference>
<keyword evidence="2 6" id="KW-0812">Transmembrane</keyword>
<dbReference type="AlphaFoldDB" id="A0A5J4YYK3"/>
<dbReference type="PROSITE" id="PS51469">
    <property type="entry name" value="SUN"/>
    <property type="match status" value="1"/>
</dbReference>
<protein>
    <submittedName>
        <fullName evidence="8">SUN domain-containing protein 3</fullName>
    </submittedName>
</protein>
<comment type="subcellular location">
    <subcellularLocation>
        <location evidence="1">Membrane</location>
    </subcellularLocation>
</comment>
<gene>
    <name evidence="8" type="ORF">FVE85_0418</name>
</gene>
<feature type="domain" description="SUN" evidence="7">
    <location>
        <begin position="501"/>
        <end position="704"/>
    </location>
</feature>
<keyword evidence="3 6" id="KW-1133">Transmembrane helix</keyword>
<dbReference type="Proteomes" id="UP000324585">
    <property type="component" value="Unassembled WGS sequence"/>
</dbReference>
<reference evidence="9" key="1">
    <citation type="journal article" date="2019" name="Nat. Commun.">
        <title>Expansion of phycobilisome linker gene families in mesophilic red algae.</title>
        <authorList>
            <person name="Lee J."/>
            <person name="Kim D."/>
            <person name="Bhattacharya D."/>
            <person name="Yoon H.S."/>
        </authorList>
    </citation>
    <scope>NUCLEOTIDE SEQUENCE [LARGE SCALE GENOMIC DNA]</scope>
    <source>
        <strain evidence="9">CCMP 1328</strain>
    </source>
</reference>
<keyword evidence="9" id="KW-1185">Reference proteome</keyword>
<evidence type="ECO:0000313" key="8">
    <source>
        <dbReference type="EMBL" id="KAA8496689.1"/>
    </source>
</evidence>
<accession>A0A5J4YYK3</accession>
<evidence type="ECO:0000256" key="6">
    <source>
        <dbReference type="SAM" id="Phobius"/>
    </source>
</evidence>
<evidence type="ECO:0000256" key="2">
    <source>
        <dbReference type="ARBA" id="ARBA00022692"/>
    </source>
</evidence>
<proteinExistence type="predicted"/>
<sequence length="708" mass="77933">MSSSSSSSSLDRQTPEFDLDDEEDPMRASMLQRVRSQLEKIISPPPYVRRKRPAPGPMAAWDPKQVFGNEVLMTSLSATEKKTVAVKVPELKSPDLVVLQERDHQGAAEHIPDLDEGMLLSPTARRMNSRALNEAFKSLGETKVRATRVIQRNHRVVLVSAAVFAILLMLALLATYATRQPGAHLAMNRLRVESKRGAILARDTLQTVLVKTGRAVSARTAQIQSGTCVASRWVYHVAVSPFRLWRATVLAVSRAIRDAFTLGALSSLEGARLAARDSASLRASAQEHMAESSRRAAEFASDYAAGSTANIVHHARLVYLYTARFARALYLREQALASDVLGMYHRAQADARLFALAWLKRFINAYEAYRGQALTALSQSEQCNTVDAYEQEQLALEQQKVYMERIEELQRSLAEMIEQEARNYAREVLRDEARRVEESMSLHAEPADHVVPEHTLESNEGEGGAPRVVTAVSQADEELTDRVLAYMVGDRSGMADFALHSAGAYVTHSSPSYQEQLVKYVANRAASLFSARGSRAPKRPTVALQPDISPGNCWAFSGTHGSMTVHLARPVVITSVAIEHTPWSASWAHSSAPREFSVSAYMCSDSRDGAPHVSSRVVDLGRFEFRVGAGSKHMQVFSVDPSAMLASRDDATTEPSLASEASTSGHASSRAASHACMVRLDVLSNHGNPDYTCLYRFRVHGQSTWMRV</sequence>
<evidence type="ECO:0000259" key="7">
    <source>
        <dbReference type="PROSITE" id="PS51469"/>
    </source>
</evidence>
<evidence type="ECO:0000256" key="4">
    <source>
        <dbReference type="ARBA" id="ARBA00023136"/>
    </source>
</evidence>
<dbReference type="InterPro" id="IPR012919">
    <property type="entry name" value="SUN_dom"/>
</dbReference>
<evidence type="ECO:0000256" key="5">
    <source>
        <dbReference type="SAM" id="MobiDB-lite"/>
    </source>
</evidence>
<dbReference type="GO" id="GO:0005635">
    <property type="term" value="C:nuclear envelope"/>
    <property type="evidence" value="ECO:0007669"/>
    <property type="project" value="TreeGrafter"/>
</dbReference>
<dbReference type="Gene3D" id="2.60.120.260">
    <property type="entry name" value="Galactose-binding domain-like"/>
    <property type="match status" value="1"/>
</dbReference>